<evidence type="ECO:0000259" key="11">
    <source>
        <dbReference type="PROSITE" id="PS50125"/>
    </source>
</evidence>
<sequence length="1792" mass="202283">MPHSTSAEDRLSVRMSGYKISDETPASPNSPTFDIPNVMNGSIVQNQNSIIGSEGSLSNTTGSDTSIASQTITLTSTTITSLQDKSPKKGWKAIGIHAFLNVYLIWTQLFVTTLRDYQWGEYGNYIFTVLNFPTTFLTHLIPYWAAVGVAVVVVVMIFTYLACIVLAFRNTFKPTKYFKRLKKFVNHYSLLLRTFSLFFTYVLVGFFDCNISKTVDVSVISGGSLVTTSMQALNRFPTVACAEASNMAMMITSSVSILVLLVLVPVSELIITNSNPHSKTSLLIENSVVPCLMNICSLLQLLVAFVVPQQYSYGSAAFHVVLSLLMVFVMLYCIPFLRRFENALYFGFVCARAAASVGSLISASVNAPVISDDMGAGFAGMTIGLMVIAFISGAVVMELYTRIQLHRMRDFFLQAAAAYPQTETEKNFIYVIEKLAVSMYVDLEESGKLSLLRLFLKLCLKNGKIRRVATTSDASEEYFDSDIALAFIKGVAQQKSFSDMEVLTHAAKIVQFKLHGDSNSSVFAQTLLQRAMKQHPNMVQKFFIQERMREVEVMSQSSNNLFDVATQIEKLSKNQNMLLSLHRDFWKELAGEQLNYASIEKINRKIFTLTSECKTILTSLFFNYSNNKTVLRLYANFAETFEFNKELAQSLFSEANTIEEEEMRKRRRKMSVNTSHYQQRKGNKITPSEGGGKYEVSSNFEEDQDLHSATEEDSQSLQSAFDSPQAKKESLFRQAIAVPKSHRASTLFSVLYFALAFAIIIASIGLSIYYSRSVKVNVPNLQEVCLPGNIPNSVLRNIRAAQNWINVFYLFEYPWPAMNEGFPTVTKQFYIVDHKSRLASDVIVLKKLLQVGQKNVFDSDIYSDYSSNIYTMQIPNEDSTQTSVYTGTSSIRNTSIVEITNMMIKYTEALMSQYPDTLLLTIEHGNMSSQTRNQMLNQVANHIYFNPTQNYNYMFLWLNRNGFTSAFETFCQRYLDRSVSIISNSVFQFALFVSISLGIFLVISAMYFVYIVQELRIMGQLVKLFEYSLPKDVVGKIFHHLSKRTEYEAATNVNTFALNKYKPNITLVASLLLITISVCCCGVMVFIESYWNAQISSRVMSNVRLTIQAASTLQRLAFEVGEINTYYAVSEISKPNSVLAYQFNRTVTYGDMRLWPNRKNLDILFERVLNRTLSVSTSITQLVYGDGTSQPVLGIYPTVDKLITIGMDNCTDYMIKNNISYTYASNLLYCKGLESVLTDFLSACPQVSTDSRKQYIEQQKALVNGTLLDQVPMAMKHNNLMRMSLPLITKFVTFISEFVKASSDPSSTVVIVASIFGIVVASLCVIVFSIFSSIYWNQLHCLRMMINYVPVEVMMKNESLRNFIMYHSVDKKTKKKSSRKQRAHVEDAFNDMKIIFNSSVEGTMMCKQNGEVEVFNNAGLRMFGLKLIDILGRPMYELFDPACRDSVKKKVERLFATHKHESSHNLKEIEEDEVFTNQLVETIELDCIRKNQTKFPAKINIYVVKLDSKDACSIVATFKDITSEKKQTALLNEEKQKSDNLLKNILPTTVANRLKGGDSFIAEKFDDITCFFSDMVGFTKISSNLQASDLVLMLNAIVNGFDALTEKYDLEKIKTIGDAYFCVGGLHNSLSDHPERVLKFAIETFGVIHHYNSNKHIDIPDNINIRVGINTGPVVAGVIGSKKFAYDLWGDTINVASRMESTSLNGRIQVSRSTYARVFDLGYEFEEREVDVKGKGTVKTYLLNAKHHDHVVFVQQQQPQENALSQLRNTSNTTDDENNAQQLPQETNDESQ</sequence>
<dbReference type="SMART" id="SM00091">
    <property type="entry name" value="PAS"/>
    <property type="match status" value="1"/>
</dbReference>
<feature type="transmembrane region" description="Helical" evidence="9">
    <location>
        <begin position="750"/>
        <end position="770"/>
    </location>
</feature>
<comment type="subcellular location">
    <subcellularLocation>
        <location evidence="1">Membrane</location>
    </subcellularLocation>
</comment>
<dbReference type="Proteomes" id="UP000816034">
    <property type="component" value="Unassembled WGS sequence"/>
</dbReference>
<comment type="similarity">
    <text evidence="7">Belongs to the adenylyl cyclase class-4/guanylyl cyclase family.</text>
</comment>
<organism evidence="12 13">
    <name type="scientific">Naegleria lovaniensis</name>
    <name type="common">Amoeba</name>
    <dbReference type="NCBI Taxonomy" id="51637"/>
    <lineage>
        <taxon>Eukaryota</taxon>
        <taxon>Discoba</taxon>
        <taxon>Heterolobosea</taxon>
        <taxon>Tetramitia</taxon>
        <taxon>Eutetramitia</taxon>
        <taxon>Vahlkampfiidae</taxon>
        <taxon>Naegleria</taxon>
    </lineage>
</organism>
<dbReference type="InterPro" id="IPR029787">
    <property type="entry name" value="Nucleotide_cyclase"/>
</dbReference>
<dbReference type="PROSITE" id="PS50125">
    <property type="entry name" value="GUANYLATE_CYCLASE_2"/>
    <property type="match status" value="1"/>
</dbReference>
<evidence type="ECO:0008006" key="14">
    <source>
        <dbReference type="Google" id="ProtNLM"/>
    </source>
</evidence>
<keyword evidence="4 9" id="KW-1133">Transmembrane helix</keyword>
<dbReference type="InterPro" id="IPR018297">
    <property type="entry name" value="A/G_cyclase_CS"/>
</dbReference>
<feature type="region of interest" description="Disordered" evidence="8">
    <location>
        <begin position="662"/>
        <end position="696"/>
    </location>
</feature>
<dbReference type="Gene3D" id="3.30.70.1230">
    <property type="entry name" value="Nucleotide cyclase"/>
    <property type="match status" value="1"/>
</dbReference>
<feature type="domain" description="PAS" evidence="10">
    <location>
        <begin position="1388"/>
        <end position="1458"/>
    </location>
</feature>
<comment type="caution">
    <text evidence="12">The sequence shown here is derived from an EMBL/GenBank/DDBJ whole genome shotgun (WGS) entry which is preliminary data.</text>
</comment>
<name>A0AA88H493_NAELO</name>
<dbReference type="Pfam" id="PF25474">
    <property type="entry name" value="TPR_TmcB"/>
    <property type="match status" value="1"/>
</dbReference>
<evidence type="ECO:0000256" key="7">
    <source>
        <dbReference type="RuleBase" id="RU000405"/>
    </source>
</evidence>
<feature type="transmembrane region" description="Helical" evidence="9">
    <location>
        <begin position="283"/>
        <end position="307"/>
    </location>
</feature>
<keyword evidence="5 9" id="KW-0472">Membrane</keyword>
<keyword evidence="2 9" id="KW-0812">Transmembrane</keyword>
<reference evidence="12 13" key="1">
    <citation type="journal article" date="2018" name="BMC Genomics">
        <title>The genome of Naegleria lovaniensis, the basis for a comparative approach to unravel pathogenicity factors of the human pathogenic amoeba N. fowleri.</title>
        <authorList>
            <person name="Liechti N."/>
            <person name="Schurch N."/>
            <person name="Bruggmann R."/>
            <person name="Wittwer M."/>
        </authorList>
    </citation>
    <scope>NUCLEOTIDE SEQUENCE [LARGE SCALE GENOMIC DNA]</scope>
    <source>
        <strain evidence="12 13">ATCC 30569</strain>
    </source>
</reference>
<keyword evidence="13" id="KW-1185">Reference proteome</keyword>
<dbReference type="SMART" id="SM00044">
    <property type="entry name" value="CYCc"/>
    <property type="match status" value="1"/>
</dbReference>
<proteinExistence type="inferred from homology"/>
<dbReference type="InterPro" id="IPR057352">
    <property type="entry name" value="TPR_TmcB/C"/>
</dbReference>
<dbReference type="EMBL" id="PYSW02000002">
    <property type="protein sequence ID" value="KAG2393526.1"/>
    <property type="molecule type" value="Genomic_DNA"/>
</dbReference>
<accession>A0AA88H493</accession>
<evidence type="ECO:0000256" key="8">
    <source>
        <dbReference type="SAM" id="MobiDB-lite"/>
    </source>
</evidence>
<dbReference type="PROSITE" id="PS50112">
    <property type="entry name" value="PAS"/>
    <property type="match status" value="1"/>
</dbReference>
<dbReference type="GO" id="GO:0000166">
    <property type="term" value="F:nucleotide binding"/>
    <property type="evidence" value="ECO:0007669"/>
    <property type="project" value="UniProtKB-KW"/>
</dbReference>
<evidence type="ECO:0000256" key="1">
    <source>
        <dbReference type="ARBA" id="ARBA00004370"/>
    </source>
</evidence>
<keyword evidence="3" id="KW-0547">Nucleotide-binding</keyword>
<feature type="transmembrane region" description="Helical" evidence="9">
    <location>
        <begin position="247"/>
        <end position="271"/>
    </location>
</feature>
<feature type="transmembrane region" description="Helical" evidence="9">
    <location>
        <begin position="188"/>
        <end position="207"/>
    </location>
</feature>
<feature type="domain" description="Guanylate cyclase" evidence="11">
    <location>
        <begin position="1569"/>
        <end position="1700"/>
    </location>
</feature>
<feature type="transmembrane region" description="Helical" evidence="9">
    <location>
        <begin position="377"/>
        <end position="400"/>
    </location>
</feature>
<dbReference type="GO" id="GO:0016020">
    <property type="term" value="C:membrane"/>
    <property type="evidence" value="ECO:0007669"/>
    <property type="project" value="UniProtKB-SubCell"/>
</dbReference>
<dbReference type="SUPFAM" id="SSF55073">
    <property type="entry name" value="Nucleotide cyclase"/>
    <property type="match status" value="1"/>
</dbReference>
<dbReference type="InterPro" id="IPR001054">
    <property type="entry name" value="A/G_cyclase"/>
</dbReference>
<feature type="transmembrane region" description="Helical" evidence="9">
    <location>
        <begin position="141"/>
        <end position="168"/>
    </location>
</feature>
<feature type="transmembrane region" description="Helical" evidence="9">
    <location>
        <begin position="1065"/>
        <end position="1087"/>
    </location>
</feature>
<dbReference type="CDD" id="cd07302">
    <property type="entry name" value="CHD"/>
    <property type="match status" value="1"/>
</dbReference>
<dbReference type="PANTHER" id="PTHR11920">
    <property type="entry name" value="GUANYLYL CYCLASE"/>
    <property type="match status" value="1"/>
</dbReference>
<evidence type="ECO:0000259" key="10">
    <source>
        <dbReference type="PROSITE" id="PS50112"/>
    </source>
</evidence>
<dbReference type="CDD" id="cd00130">
    <property type="entry name" value="PAS"/>
    <property type="match status" value="1"/>
</dbReference>
<dbReference type="GO" id="GO:0016849">
    <property type="term" value="F:phosphorus-oxygen lyase activity"/>
    <property type="evidence" value="ECO:0007669"/>
    <property type="project" value="InterPro"/>
</dbReference>
<dbReference type="Pfam" id="PF13426">
    <property type="entry name" value="PAS_9"/>
    <property type="match status" value="1"/>
</dbReference>
<feature type="compositionally biased region" description="Polar residues" evidence="8">
    <location>
        <begin position="1769"/>
        <end position="1786"/>
    </location>
</feature>
<evidence type="ECO:0000256" key="5">
    <source>
        <dbReference type="ARBA" id="ARBA00023136"/>
    </source>
</evidence>
<feature type="region of interest" description="Disordered" evidence="8">
    <location>
        <begin position="1769"/>
        <end position="1792"/>
    </location>
</feature>
<dbReference type="NCBIfam" id="TIGR00229">
    <property type="entry name" value="sensory_box"/>
    <property type="match status" value="1"/>
</dbReference>
<dbReference type="InterPro" id="IPR035965">
    <property type="entry name" value="PAS-like_dom_sf"/>
</dbReference>
<protein>
    <recommendedName>
        <fullName evidence="14">Adenylate and Guanylate cyclase catalytic domain containing protein</fullName>
    </recommendedName>
</protein>
<feature type="transmembrane region" description="Helical" evidence="9">
    <location>
        <begin position="1309"/>
        <end position="1336"/>
    </location>
</feature>
<dbReference type="Gene3D" id="3.30.450.20">
    <property type="entry name" value="PAS domain"/>
    <property type="match status" value="1"/>
</dbReference>
<dbReference type="InterPro" id="IPR000014">
    <property type="entry name" value="PAS"/>
</dbReference>
<gene>
    <name evidence="12" type="ORF">C9374_007057</name>
</gene>
<evidence type="ECO:0000256" key="3">
    <source>
        <dbReference type="ARBA" id="ARBA00022741"/>
    </source>
</evidence>
<dbReference type="PROSITE" id="PS00452">
    <property type="entry name" value="GUANYLATE_CYCLASE_1"/>
    <property type="match status" value="1"/>
</dbReference>
<feature type="transmembrane region" description="Helical" evidence="9">
    <location>
        <begin position="344"/>
        <end position="365"/>
    </location>
</feature>
<dbReference type="Gene3D" id="6.10.250.780">
    <property type="match status" value="1"/>
</dbReference>
<dbReference type="PANTHER" id="PTHR11920:SF335">
    <property type="entry name" value="GUANYLATE CYCLASE"/>
    <property type="match status" value="1"/>
</dbReference>
<dbReference type="InterPro" id="IPR050401">
    <property type="entry name" value="Cyclic_nucleotide_synthase"/>
</dbReference>
<evidence type="ECO:0000256" key="6">
    <source>
        <dbReference type="ARBA" id="ARBA00023239"/>
    </source>
</evidence>
<evidence type="ECO:0000313" key="13">
    <source>
        <dbReference type="Proteomes" id="UP000816034"/>
    </source>
</evidence>
<dbReference type="GeneID" id="68099511"/>
<feature type="transmembrane region" description="Helical" evidence="9">
    <location>
        <begin position="986"/>
        <end position="1010"/>
    </location>
</feature>
<evidence type="ECO:0000256" key="2">
    <source>
        <dbReference type="ARBA" id="ARBA00022692"/>
    </source>
</evidence>
<evidence type="ECO:0000256" key="4">
    <source>
        <dbReference type="ARBA" id="ARBA00022989"/>
    </source>
</evidence>
<dbReference type="SUPFAM" id="SSF55785">
    <property type="entry name" value="PYP-like sensor domain (PAS domain)"/>
    <property type="match status" value="1"/>
</dbReference>
<feature type="transmembrane region" description="Helical" evidence="9">
    <location>
        <begin position="313"/>
        <end position="337"/>
    </location>
</feature>
<dbReference type="GO" id="GO:0009190">
    <property type="term" value="P:cyclic nucleotide biosynthetic process"/>
    <property type="evidence" value="ECO:0007669"/>
    <property type="project" value="InterPro"/>
</dbReference>
<dbReference type="RefSeq" id="XP_044555420.1">
    <property type="nucleotide sequence ID" value="XM_044696986.1"/>
</dbReference>
<dbReference type="Pfam" id="PF00211">
    <property type="entry name" value="Guanylate_cyc"/>
    <property type="match status" value="1"/>
</dbReference>
<evidence type="ECO:0000313" key="12">
    <source>
        <dbReference type="EMBL" id="KAG2393526.1"/>
    </source>
</evidence>
<evidence type="ECO:0000256" key="9">
    <source>
        <dbReference type="SAM" id="Phobius"/>
    </source>
</evidence>
<dbReference type="GO" id="GO:0035556">
    <property type="term" value="P:intracellular signal transduction"/>
    <property type="evidence" value="ECO:0007669"/>
    <property type="project" value="InterPro"/>
</dbReference>
<keyword evidence="6 7" id="KW-0456">Lyase</keyword>
<feature type="transmembrane region" description="Helical" evidence="9">
    <location>
        <begin position="93"/>
        <end position="111"/>
    </location>
</feature>